<dbReference type="Pfam" id="PF00005">
    <property type="entry name" value="ABC_tran"/>
    <property type="match status" value="1"/>
</dbReference>
<keyword evidence="7" id="KW-0547">Nucleotide-binding</keyword>
<keyword evidence="9 12" id="KW-1133">Transmembrane helix</keyword>
<evidence type="ECO:0000256" key="4">
    <source>
        <dbReference type="ARBA" id="ARBA00022475"/>
    </source>
</evidence>
<evidence type="ECO:0000256" key="5">
    <source>
        <dbReference type="ARBA" id="ARBA00022597"/>
    </source>
</evidence>
<keyword evidence="6 12" id="KW-0812">Transmembrane</keyword>
<dbReference type="RefSeq" id="WP_148772245.1">
    <property type="nucleotide sequence ID" value="NZ_VSSS01000017.1"/>
</dbReference>
<dbReference type="EMBL" id="VSSS01000017">
    <property type="protein sequence ID" value="TYL96845.1"/>
    <property type="molecule type" value="Genomic_DNA"/>
</dbReference>
<dbReference type="InterPro" id="IPR039421">
    <property type="entry name" value="Type_1_exporter"/>
</dbReference>
<dbReference type="InterPro" id="IPR036640">
    <property type="entry name" value="ABC1_TM_sf"/>
</dbReference>
<evidence type="ECO:0000256" key="9">
    <source>
        <dbReference type="ARBA" id="ARBA00022989"/>
    </source>
</evidence>
<comment type="caution">
    <text evidence="16">The sequence shown here is derived from an EMBL/GenBank/DDBJ whole genome shotgun (WGS) entry which is preliminary data.</text>
</comment>
<accession>A0A5D3KVC8</accession>
<dbReference type="InterPro" id="IPR027417">
    <property type="entry name" value="P-loop_NTPase"/>
</dbReference>
<dbReference type="InterPro" id="IPR010132">
    <property type="entry name" value="ATPase_T1SS_HlyB"/>
</dbReference>
<dbReference type="PANTHER" id="PTHR24221:SF647">
    <property type="entry name" value="BLL6336 PROTEIN"/>
    <property type="match status" value="1"/>
</dbReference>
<dbReference type="SUPFAM" id="SSF90123">
    <property type="entry name" value="ABC transporter transmembrane region"/>
    <property type="match status" value="1"/>
</dbReference>
<dbReference type="PROSITE" id="PS50893">
    <property type="entry name" value="ABC_TRANSPORTER_2"/>
    <property type="match status" value="1"/>
</dbReference>
<evidence type="ECO:0000256" key="7">
    <source>
        <dbReference type="ARBA" id="ARBA00022741"/>
    </source>
</evidence>
<proteinExistence type="inferred from homology"/>
<dbReference type="Gene3D" id="3.40.50.300">
    <property type="entry name" value="P-loop containing nucleotide triphosphate hydrolases"/>
    <property type="match status" value="1"/>
</dbReference>
<dbReference type="InterPro" id="IPR003439">
    <property type="entry name" value="ABC_transporter-like_ATP-bd"/>
</dbReference>
<feature type="transmembrane region" description="Helical" evidence="12">
    <location>
        <begin position="151"/>
        <end position="173"/>
    </location>
</feature>
<dbReference type="InterPro" id="IPR003593">
    <property type="entry name" value="AAA+_ATPase"/>
</dbReference>
<evidence type="ECO:0000259" key="14">
    <source>
        <dbReference type="PROSITE" id="PS50929"/>
    </source>
</evidence>
<dbReference type="CDD" id="cd18588">
    <property type="entry name" value="ABC_6TM_CyaB_HlyB_like"/>
    <property type="match status" value="1"/>
</dbReference>
<feature type="transmembrane region" description="Helical" evidence="12">
    <location>
        <begin position="258"/>
        <end position="283"/>
    </location>
</feature>
<evidence type="ECO:0000256" key="12">
    <source>
        <dbReference type="SAM" id="Phobius"/>
    </source>
</evidence>
<sequence>MVSAGESGIFSLVLLLRLHGIAADEQQLCHRLGTRQIGVTEMLRCAKAFGLKARTIRTGWARLPRIALPGIAVLNQGGFLLVGKADGDEVLVQRPSDPRPLKLTRAEFEAIWDGRLVLMARRASLSDLSRRFDFTWFLGAIQKYRHLLGEVLVASFFLQVFALISPLFFQVIIDKVLVHRGISTLEVLVIGLAAIAVFEAILGTLRTYLFSHTTNRIDVELGARLYHHLVSLPLMYFQARRVGDSVARVQELENIRNFLTSSALTFIIDFMFTAVFIAVMFIYSPMLTLIVLAAFPFYLGISAIATPLFRERLDEKFRRGAENQAFLVESITGVQTLKALAVEPQMNRRWEEQLAGYVSASFRVVSLGNVASQAVQLVSHLVTVAVLFFGAKLVIEGGLTVGELVAFNMLANRVNMPVLRIAQIWQDFHQVRLSVERLGDILNTRPEPTISVGRAVLPPIRGAVTFDHVGFRYRVDGSETLHDVSFHVPAGQVVGIVGPSGSGKSTLTKLIERLYVPESGRVLVDGVDLAMTDAAWLRRQVGVVLQEDVLFNRTVAENIALADPAMPMQRIVDAAKLAGAHEFILELPEGYDTMVGERGCSLSGGQRQRIAIARALVNDPRVLIFDEATSALDYESERIIQDNMRRICDGRTVFIIAHRLSTVRRANRIITIDRGRIVEDGTHDELIRSNGRYANLHLLQAGTHDGR</sequence>
<evidence type="ECO:0000256" key="1">
    <source>
        <dbReference type="ARBA" id="ARBA00004651"/>
    </source>
</evidence>
<dbReference type="SUPFAM" id="SSF52540">
    <property type="entry name" value="P-loop containing nucleoside triphosphate hydrolases"/>
    <property type="match status" value="1"/>
</dbReference>
<dbReference type="Gene3D" id="3.90.70.10">
    <property type="entry name" value="Cysteine proteinases"/>
    <property type="match status" value="1"/>
</dbReference>
<evidence type="ECO:0000256" key="11">
    <source>
        <dbReference type="ARBA" id="ARBA00024722"/>
    </source>
</evidence>
<keyword evidence="10 12" id="KW-0472">Membrane</keyword>
<keyword evidence="4" id="KW-1003">Cell membrane</keyword>
<dbReference type="FunFam" id="1.20.1560.10:FF:000056">
    <property type="entry name" value="Alpha-hemolysin translocation ATP-binding protein HlyB"/>
    <property type="match status" value="1"/>
</dbReference>
<dbReference type="GO" id="GO:0016887">
    <property type="term" value="F:ATP hydrolysis activity"/>
    <property type="evidence" value="ECO:0007669"/>
    <property type="project" value="InterPro"/>
</dbReference>
<feature type="domain" description="ABC transmembrane type-1" evidence="14">
    <location>
        <begin position="151"/>
        <end position="430"/>
    </location>
</feature>
<evidence type="ECO:0000256" key="3">
    <source>
        <dbReference type="ARBA" id="ARBA00022448"/>
    </source>
</evidence>
<dbReference type="GO" id="GO:0030253">
    <property type="term" value="P:protein secretion by the type I secretion system"/>
    <property type="evidence" value="ECO:0007669"/>
    <property type="project" value="InterPro"/>
</dbReference>
<dbReference type="Gene3D" id="1.20.1560.10">
    <property type="entry name" value="ABC transporter type 1, transmembrane domain"/>
    <property type="match status" value="1"/>
</dbReference>
<keyword evidence="5" id="KW-0762">Sugar transport</keyword>
<evidence type="ECO:0000256" key="8">
    <source>
        <dbReference type="ARBA" id="ARBA00022840"/>
    </source>
</evidence>
<dbReference type="Proteomes" id="UP000324758">
    <property type="component" value="Unassembled WGS sequence"/>
</dbReference>
<dbReference type="AlphaFoldDB" id="A0A5D3KVC8"/>
<dbReference type="InterPro" id="IPR017871">
    <property type="entry name" value="ABC_transporter-like_CS"/>
</dbReference>
<feature type="domain" description="ABC transporter" evidence="13">
    <location>
        <begin position="464"/>
        <end position="699"/>
    </location>
</feature>
<evidence type="ECO:0000313" key="16">
    <source>
        <dbReference type="EMBL" id="TYL96845.1"/>
    </source>
</evidence>
<keyword evidence="17" id="KW-1185">Reference proteome</keyword>
<evidence type="ECO:0000313" key="17">
    <source>
        <dbReference type="Proteomes" id="UP000324758"/>
    </source>
</evidence>
<protein>
    <submittedName>
        <fullName evidence="16">Type I secretion system permease/ATPase</fullName>
    </submittedName>
</protein>
<evidence type="ECO:0000259" key="13">
    <source>
        <dbReference type="PROSITE" id="PS50893"/>
    </source>
</evidence>
<evidence type="ECO:0000256" key="2">
    <source>
        <dbReference type="ARBA" id="ARBA00005417"/>
    </source>
</evidence>
<dbReference type="OrthoDB" id="9787557at2"/>
<evidence type="ECO:0000259" key="15">
    <source>
        <dbReference type="PROSITE" id="PS50990"/>
    </source>
</evidence>
<dbReference type="GO" id="GO:0005524">
    <property type="term" value="F:ATP binding"/>
    <property type="evidence" value="ECO:0007669"/>
    <property type="project" value="UniProtKB-KW"/>
</dbReference>
<dbReference type="PROSITE" id="PS50929">
    <property type="entry name" value="ABC_TM1F"/>
    <property type="match status" value="1"/>
</dbReference>
<dbReference type="PROSITE" id="PS00211">
    <property type="entry name" value="ABC_TRANSPORTER_1"/>
    <property type="match status" value="1"/>
</dbReference>
<dbReference type="Pfam" id="PF03412">
    <property type="entry name" value="Peptidase_C39"/>
    <property type="match status" value="1"/>
</dbReference>
<dbReference type="GO" id="GO:0030256">
    <property type="term" value="C:type I protein secretion system complex"/>
    <property type="evidence" value="ECO:0007669"/>
    <property type="project" value="InterPro"/>
</dbReference>
<keyword evidence="3" id="KW-0813">Transport</keyword>
<feature type="transmembrane region" description="Helical" evidence="12">
    <location>
        <begin position="289"/>
        <end position="309"/>
    </location>
</feature>
<feature type="domain" description="Peptidase C39" evidence="15">
    <location>
        <begin position="1"/>
        <end position="119"/>
    </location>
</feature>
<dbReference type="InterPro" id="IPR011527">
    <property type="entry name" value="ABC1_TM_dom"/>
</dbReference>
<dbReference type="GO" id="GO:0034040">
    <property type="term" value="F:ATPase-coupled lipid transmembrane transporter activity"/>
    <property type="evidence" value="ECO:0007669"/>
    <property type="project" value="TreeGrafter"/>
</dbReference>
<dbReference type="GO" id="GO:0005886">
    <property type="term" value="C:plasma membrane"/>
    <property type="evidence" value="ECO:0007669"/>
    <property type="project" value="UniProtKB-SubCell"/>
</dbReference>
<dbReference type="GO" id="GO:0006508">
    <property type="term" value="P:proteolysis"/>
    <property type="evidence" value="ECO:0007669"/>
    <property type="project" value="InterPro"/>
</dbReference>
<reference evidence="16 17" key="1">
    <citation type="submission" date="2019-08" db="EMBL/GenBank/DDBJ databases">
        <title>Bradyrhizobium hipponensis sp. nov., a rhizobium isolated from a Lupinus angustifolius root nodule in Tunisia.</title>
        <authorList>
            <person name="Off K."/>
            <person name="Rejili M."/>
            <person name="Mars M."/>
            <person name="Brachmann A."/>
            <person name="Marin M."/>
        </authorList>
    </citation>
    <scope>NUCLEOTIDE SEQUENCE [LARGE SCALE GENOMIC DNA]</scope>
    <source>
        <strain evidence="16 17">CTAW71</strain>
    </source>
</reference>
<dbReference type="SMART" id="SM00382">
    <property type="entry name" value="AAA"/>
    <property type="match status" value="1"/>
</dbReference>
<name>A0A5D3KVC8_9BRAD</name>
<dbReference type="GO" id="GO:0140359">
    <property type="term" value="F:ABC-type transporter activity"/>
    <property type="evidence" value="ECO:0007669"/>
    <property type="project" value="InterPro"/>
</dbReference>
<dbReference type="NCBIfam" id="TIGR01846">
    <property type="entry name" value="type_I_sec_HlyB"/>
    <property type="match status" value="1"/>
</dbReference>
<dbReference type="GO" id="GO:0008233">
    <property type="term" value="F:peptidase activity"/>
    <property type="evidence" value="ECO:0007669"/>
    <property type="project" value="InterPro"/>
</dbReference>
<dbReference type="CDD" id="cd02417">
    <property type="entry name" value="Peptidase_C39_likeA"/>
    <property type="match status" value="1"/>
</dbReference>
<dbReference type="PANTHER" id="PTHR24221">
    <property type="entry name" value="ATP-BINDING CASSETTE SUB-FAMILY B"/>
    <property type="match status" value="1"/>
</dbReference>
<comment type="function">
    <text evidence="11">Involved in beta-(1--&gt;2)glucan export. Transmembrane domains (TMD) form a pore in the inner membrane and the ATP-binding domain (NBD) is responsible for energy generation.</text>
</comment>
<dbReference type="InterPro" id="IPR039395">
    <property type="entry name" value="Peptidase_C39-like_A"/>
</dbReference>
<comment type="subcellular location">
    <subcellularLocation>
        <location evidence="1">Cell membrane</location>
        <topology evidence="1">Multi-pass membrane protein</topology>
    </subcellularLocation>
</comment>
<dbReference type="PROSITE" id="PS50990">
    <property type="entry name" value="PEPTIDASE_C39"/>
    <property type="match status" value="1"/>
</dbReference>
<comment type="similarity">
    <text evidence="2">Belongs to the ABC transporter superfamily.</text>
</comment>
<evidence type="ECO:0000256" key="10">
    <source>
        <dbReference type="ARBA" id="ARBA00023136"/>
    </source>
</evidence>
<keyword evidence="8" id="KW-0067">ATP-binding</keyword>
<evidence type="ECO:0000256" key="6">
    <source>
        <dbReference type="ARBA" id="ARBA00022692"/>
    </source>
</evidence>
<dbReference type="InterPro" id="IPR005074">
    <property type="entry name" value="Peptidase_C39"/>
</dbReference>
<organism evidence="16 17">
    <name type="scientific">Bradyrhizobium rifense</name>
    <dbReference type="NCBI Taxonomy" id="515499"/>
    <lineage>
        <taxon>Bacteria</taxon>
        <taxon>Pseudomonadati</taxon>
        <taxon>Pseudomonadota</taxon>
        <taxon>Alphaproteobacteria</taxon>
        <taxon>Hyphomicrobiales</taxon>
        <taxon>Nitrobacteraceae</taxon>
        <taxon>Bradyrhizobium</taxon>
    </lineage>
</organism>
<feature type="transmembrane region" description="Helical" evidence="12">
    <location>
        <begin position="185"/>
        <end position="209"/>
    </location>
</feature>
<gene>
    <name evidence="16" type="ORF">FXB40_10720</name>
</gene>
<dbReference type="Pfam" id="PF00664">
    <property type="entry name" value="ABC_membrane"/>
    <property type="match status" value="1"/>
</dbReference>
<dbReference type="FunFam" id="3.40.50.300:FF:000221">
    <property type="entry name" value="Multidrug ABC transporter ATP-binding protein"/>
    <property type="match status" value="1"/>
</dbReference>